<name>A0A448WT75_9PLAT</name>
<organism evidence="1 2">
    <name type="scientific">Protopolystoma xenopodis</name>
    <dbReference type="NCBI Taxonomy" id="117903"/>
    <lineage>
        <taxon>Eukaryota</taxon>
        <taxon>Metazoa</taxon>
        <taxon>Spiralia</taxon>
        <taxon>Lophotrochozoa</taxon>
        <taxon>Platyhelminthes</taxon>
        <taxon>Monogenea</taxon>
        <taxon>Polyopisthocotylea</taxon>
        <taxon>Polystomatidea</taxon>
        <taxon>Polystomatidae</taxon>
        <taxon>Protopolystoma</taxon>
    </lineage>
</organism>
<proteinExistence type="predicted"/>
<reference evidence="1" key="1">
    <citation type="submission" date="2018-11" db="EMBL/GenBank/DDBJ databases">
        <authorList>
            <consortium name="Pathogen Informatics"/>
        </authorList>
    </citation>
    <scope>NUCLEOTIDE SEQUENCE</scope>
</reference>
<evidence type="ECO:0000313" key="2">
    <source>
        <dbReference type="Proteomes" id="UP000784294"/>
    </source>
</evidence>
<gene>
    <name evidence="1" type="ORF">PXEA_LOCUS13132</name>
</gene>
<comment type="caution">
    <text evidence="1">The sequence shown here is derived from an EMBL/GenBank/DDBJ whole genome shotgun (WGS) entry which is preliminary data.</text>
</comment>
<sequence>MLLLLVVVLVLLVTLGVLVVLVAFALLALLRAGRGDEVAATVWKLSLVCVDWTTGLLRKYCNRGPNWLESAPETGGYTGGYECPARGVEKEIEVCQRY</sequence>
<keyword evidence="2" id="KW-1185">Reference proteome</keyword>
<dbReference type="EMBL" id="CAAALY010042769">
    <property type="protein sequence ID" value="VEL19692.1"/>
    <property type="molecule type" value="Genomic_DNA"/>
</dbReference>
<dbReference type="Proteomes" id="UP000784294">
    <property type="component" value="Unassembled WGS sequence"/>
</dbReference>
<dbReference type="AlphaFoldDB" id="A0A448WT75"/>
<accession>A0A448WT75</accession>
<protein>
    <submittedName>
        <fullName evidence="1">Uncharacterized protein</fullName>
    </submittedName>
</protein>
<evidence type="ECO:0000313" key="1">
    <source>
        <dbReference type="EMBL" id="VEL19692.1"/>
    </source>
</evidence>